<gene>
    <name evidence="1" type="ORF">UFOVP325_73</name>
    <name evidence="2" type="ORF">UFOVP430_68</name>
</gene>
<protein>
    <submittedName>
        <fullName evidence="1">Uncharacterized protein</fullName>
    </submittedName>
</protein>
<evidence type="ECO:0000313" key="1">
    <source>
        <dbReference type="EMBL" id="CAB4137723.1"/>
    </source>
</evidence>
<name>A0A6J5LX36_9CAUD</name>
<proteinExistence type="predicted"/>
<dbReference type="EMBL" id="LR796481">
    <property type="protein sequence ID" value="CAB4147996.1"/>
    <property type="molecule type" value="Genomic_DNA"/>
</dbReference>
<sequence length="85" mass="9573">MLVNSNRTGPKDMLSLAMNAQAYRQLRESQEAVKAGNPRAQRSVDNAFEELANNHLHPVTGLVDREALNETLDYFKSHYEKGKSV</sequence>
<reference evidence="1" key="1">
    <citation type="submission" date="2020-04" db="EMBL/GenBank/DDBJ databases">
        <authorList>
            <person name="Chiriac C."/>
            <person name="Salcher M."/>
            <person name="Ghai R."/>
            <person name="Kavagutti S V."/>
        </authorList>
    </citation>
    <scope>NUCLEOTIDE SEQUENCE</scope>
</reference>
<dbReference type="EMBL" id="LR796338">
    <property type="protein sequence ID" value="CAB4137723.1"/>
    <property type="molecule type" value="Genomic_DNA"/>
</dbReference>
<organism evidence="1">
    <name type="scientific">uncultured Caudovirales phage</name>
    <dbReference type="NCBI Taxonomy" id="2100421"/>
    <lineage>
        <taxon>Viruses</taxon>
        <taxon>Duplodnaviria</taxon>
        <taxon>Heunggongvirae</taxon>
        <taxon>Uroviricota</taxon>
        <taxon>Caudoviricetes</taxon>
        <taxon>Peduoviridae</taxon>
        <taxon>Maltschvirus</taxon>
        <taxon>Maltschvirus maltsch</taxon>
    </lineage>
</organism>
<evidence type="ECO:0000313" key="2">
    <source>
        <dbReference type="EMBL" id="CAB4147996.1"/>
    </source>
</evidence>
<accession>A0A6J5LX36</accession>